<name>A0ABS6G2V8_9FIRM</name>
<reference evidence="1 2" key="1">
    <citation type="submission" date="2021-06" db="EMBL/GenBank/DDBJ databases">
        <authorList>
            <person name="Sun Q."/>
            <person name="Li D."/>
        </authorList>
    </citation>
    <scope>NUCLEOTIDE SEQUENCE [LARGE SCALE GENOMIC DNA]</scope>
    <source>
        <strain evidence="1 2">MSJ-5</strain>
    </source>
</reference>
<comment type="caution">
    <text evidence="1">The sequence shown here is derived from an EMBL/GenBank/DDBJ whole genome shotgun (WGS) entry which is preliminary data.</text>
</comment>
<evidence type="ECO:0000313" key="1">
    <source>
        <dbReference type="EMBL" id="MBU5676807.1"/>
    </source>
</evidence>
<proteinExistence type="predicted"/>
<organism evidence="1 2">
    <name type="scientific">Alkaliphilus flagellatus</name>
    <dbReference type="NCBI Taxonomy" id="2841507"/>
    <lineage>
        <taxon>Bacteria</taxon>
        <taxon>Bacillati</taxon>
        <taxon>Bacillota</taxon>
        <taxon>Clostridia</taxon>
        <taxon>Peptostreptococcales</taxon>
        <taxon>Natronincolaceae</taxon>
        <taxon>Alkaliphilus</taxon>
    </lineage>
</organism>
<gene>
    <name evidence="1" type="ORF">KQI88_10290</name>
</gene>
<accession>A0ABS6G2V8</accession>
<sequence>MMKNTSIVNSVVTIGKNNVVRTYLMNNEDDIKWDVLKSEFLNIIKKLPEGSDELEFSIEAYDYIVEKDKNKFLKLIKDNIANFTSSLFSTTASAFLIDFIKKVA</sequence>
<evidence type="ECO:0000313" key="2">
    <source>
        <dbReference type="Proteomes" id="UP000779508"/>
    </source>
</evidence>
<dbReference type="RefSeq" id="WP_216417049.1">
    <property type="nucleotide sequence ID" value="NZ_JAHLQK010000004.1"/>
</dbReference>
<dbReference type="EMBL" id="JAHLQK010000004">
    <property type="protein sequence ID" value="MBU5676807.1"/>
    <property type="molecule type" value="Genomic_DNA"/>
</dbReference>
<dbReference type="Proteomes" id="UP000779508">
    <property type="component" value="Unassembled WGS sequence"/>
</dbReference>
<keyword evidence="2" id="KW-1185">Reference proteome</keyword>
<protein>
    <submittedName>
        <fullName evidence="1">Uncharacterized protein</fullName>
    </submittedName>
</protein>